<dbReference type="SMART" id="SM00283">
    <property type="entry name" value="MA"/>
    <property type="match status" value="1"/>
</dbReference>
<accession>A0ABP9F2Y9</accession>
<dbReference type="SMART" id="SM01049">
    <property type="entry name" value="Cache_2"/>
    <property type="match status" value="1"/>
</dbReference>
<protein>
    <submittedName>
        <fullName evidence="12">Methyl-accepting chemotaxis protein</fullName>
    </submittedName>
</protein>
<proteinExistence type="inferred from homology"/>
<dbReference type="CDD" id="cd06225">
    <property type="entry name" value="HAMP"/>
    <property type="match status" value="1"/>
</dbReference>
<dbReference type="CDD" id="cd18774">
    <property type="entry name" value="PDC2_HK_sensor"/>
    <property type="match status" value="1"/>
</dbReference>
<dbReference type="SMART" id="SM00304">
    <property type="entry name" value="HAMP"/>
    <property type="match status" value="1"/>
</dbReference>
<dbReference type="PANTHER" id="PTHR32089:SF120">
    <property type="entry name" value="METHYL-ACCEPTING CHEMOTAXIS PROTEIN TLPQ"/>
    <property type="match status" value="1"/>
</dbReference>
<evidence type="ECO:0000313" key="13">
    <source>
        <dbReference type="Proteomes" id="UP001499988"/>
    </source>
</evidence>
<reference evidence="13" key="1">
    <citation type="journal article" date="2019" name="Int. J. Syst. Evol. Microbiol.">
        <title>The Global Catalogue of Microorganisms (GCM) 10K type strain sequencing project: providing services to taxonomists for standard genome sequencing and annotation.</title>
        <authorList>
            <consortium name="The Broad Institute Genomics Platform"/>
            <consortium name="The Broad Institute Genome Sequencing Center for Infectious Disease"/>
            <person name="Wu L."/>
            <person name="Ma J."/>
        </authorList>
    </citation>
    <scope>NUCLEOTIDE SEQUENCE [LARGE SCALE GENOMIC DNA]</scope>
    <source>
        <strain evidence="13">JCM 18401</strain>
    </source>
</reference>
<evidence type="ECO:0000259" key="10">
    <source>
        <dbReference type="PROSITE" id="PS50111"/>
    </source>
</evidence>
<evidence type="ECO:0000313" key="12">
    <source>
        <dbReference type="EMBL" id="GAA4893006.1"/>
    </source>
</evidence>
<dbReference type="Proteomes" id="UP001499988">
    <property type="component" value="Unassembled WGS sequence"/>
</dbReference>
<dbReference type="InterPro" id="IPR003660">
    <property type="entry name" value="HAMP_dom"/>
</dbReference>
<dbReference type="InterPro" id="IPR004090">
    <property type="entry name" value="Chemotax_Me-accpt_rcpt"/>
</dbReference>
<keyword evidence="4 9" id="KW-1133">Transmembrane helix</keyword>
<dbReference type="PANTHER" id="PTHR32089">
    <property type="entry name" value="METHYL-ACCEPTING CHEMOTAXIS PROTEIN MCPB"/>
    <property type="match status" value="1"/>
</dbReference>
<dbReference type="SUPFAM" id="SSF58104">
    <property type="entry name" value="Methyl-accepting chemotaxis protein (MCP) signaling domain"/>
    <property type="match status" value="1"/>
</dbReference>
<dbReference type="PROSITE" id="PS50885">
    <property type="entry name" value="HAMP"/>
    <property type="match status" value="1"/>
</dbReference>
<dbReference type="InterPro" id="IPR004089">
    <property type="entry name" value="MCPsignal_dom"/>
</dbReference>
<sequence>MSSLSHLSIGRKLSLFQVLFVALLLLFFGYGTYSSIQRTVSDTDARLQGQVEIAAGLLAEYLVLEPQLGREEAQAAAKAAITAQRFDGDNYFWVLDRQGSLLVHPHRPDSLGQDMRRVTDGVGHFHWQSMLDVVRRQGAGQVIYHLQLPGQPVLEKHSYVQQVEPWGWVIGAGIDTVEIDAVIWQAVKELALVGILGILLPLWVGWAIRRDIVEPVHQLERFCQRLAQGDLRHEASALDERRDELGMLSRALGKAQDDLATLVKRVQLAVGQSRQQADLLLSHSRASQQQVATQQDQLTQVASAMEQMSQTVAQVAKHAEDSALGARELNGSSQQGQAIMQQEQQRIEQLAEVIQSSAGQIEALQAGVMAINDVTAVIDGISDQTNLLALNAAIEAARAGEQGRGFAVVADEVRQLASRTQQSTSQVKCTVERLQGDAGESVAAMQQSRELAVKGVEDTQSVSQMLAQIGERVDLASERASQIATAAEEQSVVAVQINENLYSINEAGREVVRLASELASASQAMAEESSGLDQQLAGFRV</sequence>
<evidence type="ECO:0000256" key="7">
    <source>
        <dbReference type="ARBA" id="ARBA00029447"/>
    </source>
</evidence>
<keyword evidence="6 8" id="KW-0807">Transducer</keyword>
<evidence type="ECO:0000256" key="5">
    <source>
        <dbReference type="ARBA" id="ARBA00023136"/>
    </source>
</evidence>
<feature type="domain" description="Methyl-accepting transducer" evidence="10">
    <location>
        <begin position="269"/>
        <end position="505"/>
    </location>
</feature>
<keyword evidence="3 9" id="KW-0812">Transmembrane</keyword>
<comment type="subcellular location">
    <subcellularLocation>
        <location evidence="1">Cell membrane</location>
        <topology evidence="1">Multi-pass membrane protein</topology>
    </subcellularLocation>
</comment>
<dbReference type="Pfam" id="PF00015">
    <property type="entry name" value="MCPsignal"/>
    <property type="match status" value="1"/>
</dbReference>
<feature type="transmembrane region" description="Helical" evidence="9">
    <location>
        <begin position="190"/>
        <end position="208"/>
    </location>
</feature>
<evidence type="ECO:0000256" key="8">
    <source>
        <dbReference type="PROSITE-ProRule" id="PRU00284"/>
    </source>
</evidence>
<keyword evidence="2" id="KW-1003">Cell membrane</keyword>
<evidence type="ECO:0000256" key="6">
    <source>
        <dbReference type="ARBA" id="ARBA00023224"/>
    </source>
</evidence>
<dbReference type="PRINTS" id="PR00260">
    <property type="entry name" value="CHEMTRNSDUCR"/>
</dbReference>
<comment type="similarity">
    <text evidence="7">Belongs to the methyl-accepting chemotaxis (MCP) protein family.</text>
</comment>
<evidence type="ECO:0000256" key="1">
    <source>
        <dbReference type="ARBA" id="ARBA00004651"/>
    </source>
</evidence>
<dbReference type="PROSITE" id="PS50111">
    <property type="entry name" value="CHEMOTAXIS_TRANSDUC_2"/>
    <property type="match status" value="1"/>
</dbReference>
<dbReference type="Pfam" id="PF00672">
    <property type="entry name" value="HAMP"/>
    <property type="match status" value="1"/>
</dbReference>
<evidence type="ECO:0000256" key="4">
    <source>
        <dbReference type="ARBA" id="ARBA00022989"/>
    </source>
</evidence>
<dbReference type="EMBL" id="BAABJZ010000090">
    <property type="protein sequence ID" value="GAA4893006.1"/>
    <property type="molecule type" value="Genomic_DNA"/>
</dbReference>
<feature type="domain" description="HAMP" evidence="11">
    <location>
        <begin position="210"/>
        <end position="264"/>
    </location>
</feature>
<feature type="transmembrane region" description="Helical" evidence="9">
    <location>
        <begin position="15"/>
        <end position="33"/>
    </location>
</feature>
<dbReference type="Pfam" id="PF17200">
    <property type="entry name" value="sCache_2"/>
    <property type="match status" value="1"/>
</dbReference>
<dbReference type="RefSeq" id="WP_345336023.1">
    <property type="nucleotide sequence ID" value="NZ_BAABJZ010000090.1"/>
</dbReference>
<evidence type="ECO:0000256" key="2">
    <source>
        <dbReference type="ARBA" id="ARBA00022475"/>
    </source>
</evidence>
<evidence type="ECO:0000256" key="9">
    <source>
        <dbReference type="SAM" id="Phobius"/>
    </source>
</evidence>
<dbReference type="CDD" id="cd11386">
    <property type="entry name" value="MCP_signal"/>
    <property type="match status" value="1"/>
</dbReference>
<organism evidence="12 13">
    <name type="scientific">Ferrimonas pelagia</name>
    <dbReference type="NCBI Taxonomy" id="1177826"/>
    <lineage>
        <taxon>Bacteria</taxon>
        <taxon>Pseudomonadati</taxon>
        <taxon>Pseudomonadota</taxon>
        <taxon>Gammaproteobacteria</taxon>
        <taxon>Alteromonadales</taxon>
        <taxon>Ferrimonadaceae</taxon>
        <taxon>Ferrimonas</taxon>
    </lineage>
</organism>
<evidence type="ECO:0000256" key="3">
    <source>
        <dbReference type="ARBA" id="ARBA00022692"/>
    </source>
</evidence>
<keyword evidence="5 9" id="KW-0472">Membrane</keyword>
<gene>
    <name evidence="12" type="ORF">GCM10023333_27780</name>
</gene>
<evidence type="ECO:0000259" key="11">
    <source>
        <dbReference type="PROSITE" id="PS50885"/>
    </source>
</evidence>
<name>A0ABP9F2Y9_9GAMM</name>
<dbReference type="InterPro" id="IPR033480">
    <property type="entry name" value="sCache_2"/>
</dbReference>
<comment type="caution">
    <text evidence="12">The sequence shown here is derived from an EMBL/GenBank/DDBJ whole genome shotgun (WGS) entry which is preliminary data.</text>
</comment>
<dbReference type="Gene3D" id="1.10.287.950">
    <property type="entry name" value="Methyl-accepting chemotaxis protein"/>
    <property type="match status" value="1"/>
</dbReference>
<dbReference type="Gene3D" id="3.30.450.20">
    <property type="entry name" value="PAS domain"/>
    <property type="match status" value="1"/>
</dbReference>
<keyword evidence="13" id="KW-1185">Reference proteome</keyword>